<dbReference type="EMBL" id="JMCC02000182">
    <property type="protein sequence ID" value="KIG11772.1"/>
    <property type="molecule type" value="Genomic_DNA"/>
</dbReference>
<reference evidence="1 2" key="1">
    <citation type="submission" date="2014-12" db="EMBL/GenBank/DDBJ databases">
        <title>Genome assembly of Enhygromyxa salina DSM 15201.</title>
        <authorList>
            <person name="Sharma G."/>
            <person name="Subramanian S."/>
        </authorList>
    </citation>
    <scope>NUCLEOTIDE SEQUENCE [LARGE SCALE GENOMIC DNA]</scope>
    <source>
        <strain evidence="1 2">DSM 15201</strain>
    </source>
</reference>
<proteinExistence type="predicted"/>
<dbReference type="AlphaFoldDB" id="A0A0C2CV71"/>
<name>A0A0C2CV71_9BACT</name>
<dbReference type="Proteomes" id="UP000031599">
    <property type="component" value="Unassembled WGS sequence"/>
</dbReference>
<protein>
    <submittedName>
        <fullName evidence="1">Uncharacterized protein</fullName>
    </submittedName>
</protein>
<evidence type="ECO:0000313" key="1">
    <source>
        <dbReference type="EMBL" id="KIG11772.1"/>
    </source>
</evidence>
<accession>A0A0C2CV71</accession>
<sequence length="949" mass="102839">MFHFVPNLKPYTLTEGDSEGRFDAYLLSADYTGGLSELAGVVRAEGRVLIADNGNMDVFRGIGKEFAPEAAKLDADRRAWEKASGRYARPKDLPANLSGRFRALAQAMTVRSEAITTDTFTRDAVRRQTSIAPSLLVGMEDLTLGTMGGLNLEPEYVDLPASFFAERAQRAVNFARRTIDGEFGEVGGKVLAGLHALDYDSAVLAGQVAAEAGLDGVTVGLFGALTDRNYVDYRVEDGRVIELAATIPRPYLRVIEISAGVLEGFRRVGRPRPAFHGLGVGTPILLPLLSLLGAGENYFATDSTAPIVDGWSSPTISLYVRDPAPLKYKAYRVASVWIQGGRGWDCECPSCSRFRAAHPPEIGRARKWWAEQGKPEIKKQMLERNGALSAWLPFLAYPADDELRKEAGLARVGHNHWVLRQLELEVRATSGNWPRLAAWVEGIVNAYVGLPGSGAWKSAVMEAYALARSVGERLAASPSVRNHEPSEVIVGHARNTGQRTMEPMMGYGEPLSGHQAAQELLRTTLDQLRQTEALSKEWKQLQQVAAALAGQAVTILDLLRANTSAVQSRVEQHAEGVDAWRAVLSDMAKAESDTAADWRDALLGAATQMWGAPTAQSRVEALLAGDAPILGVANASRRVAANSQTAFVAMYTAATATSFRLACLASHLAAAHDGEAEPFVIDDASIAETASFTQQAAAFVDGGFSQFHALFTGNNASLEDARLLAQSVLDQTGALGLSIGQVSGTMSRHGIPTEFLEELGPVALSLTEACARLGLLVAYSAHVLGHTYSLAAESFLENERKAAKRDAPSKVPIGVGAQLGALGGVDDDELVEVRGRIESLSLDYDPKPPKFSSFVVLRAFDSDARVRVRAHMFSLAKNGLVEGGCCVIRGFIRRQQSWLEENEVGIEIDRVSLSKLRKLSWLDDVTYRMRPFFRLYQDEMNLFNTPGRV</sequence>
<comment type="caution">
    <text evidence="1">The sequence shown here is derived from an EMBL/GenBank/DDBJ whole genome shotgun (WGS) entry which is preliminary data.</text>
</comment>
<dbReference type="RefSeq" id="WP_052559107.1">
    <property type="nucleotide sequence ID" value="NZ_JMCC02000182.1"/>
</dbReference>
<organism evidence="1 2">
    <name type="scientific">Enhygromyxa salina</name>
    <dbReference type="NCBI Taxonomy" id="215803"/>
    <lineage>
        <taxon>Bacteria</taxon>
        <taxon>Pseudomonadati</taxon>
        <taxon>Myxococcota</taxon>
        <taxon>Polyangia</taxon>
        <taxon>Nannocystales</taxon>
        <taxon>Nannocystaceae</taxon>
        <taxon>Enhygromyxa</taxon>
    </lineage>
</organism>
<gene>
    <name evidence="1" type="ORF">DB30_02550</name>
</gene>
<evidence type="ECO:0000313" key="2">
    <source>
        <dbReference type="Proteomes" id="UP000031599"/>
    </source>
</evidence>